<dbReference type="VEuPathDB" id="FungiDB:CPSG_05713"/>
<reference evidence="3" key="1">
    <citation type="journal article" date="2010" name="Genome Res.">
        <title>Population genomic sequencing of Coccidioides fungi reveals recent hybridization and transposon control.</title>
        <authorList>
            <person name="Neafsey D.E."/>
            <person name="Barker B.M."/>
            <person name="Sharpton T.J."/>
            <person name="Stajich J.E."/>
            <person name="Park D.J."/>
            <person name="Whiston E."/>
            <person name="Hung C.-Y."/>
            <person name="McMahan C."/>
            <person name="White J."/>
            <person name="Sykes S."/>
            <person name="Heiman D."/>
            <person name="Young S."/>
            <person name="Zeng Q."/>
            <person name="Abouelleil A."/>
            <person name="Aftuck L."/>
            <person name="Bessette D."/>
            <person name="Brown A."/>
            <person name="FitzGerald M."/>
            <person name="Lui A."/>
            <person name="Macdonald J.P."/>
            <person name="Priest M."/>
            <person name="Orbach M.J."/>
            <person name="Galgiani J.N."/>
            <person name="Kirkland T.N."/>
            <person name="Cole G.T."/>
            <person name="Birren B.W."/>
            <person name="Henn M.R."/>
            <person name="Taylor J.W."/>
            <person name="Rounsley S.D."/>
        </authorList>
    </citation>
    <scope>NUCLEOTIDE SEQUENCE [LARGE SCALE GENOMIC DNA]</scope>
    <source>
        <strain evidence="3">RMSCC 757 / Silveira</strain>
    </source>
</reference>
<dbReference type="Proteomes" id="UP000002497">
    <property type="component" value="Unassembled WGS sequence"/>
</dbReference>
<dbReference type="STRING" id="443226.E9D7B1"/>
<organism evidence="3">
    <name type="scientific">Coccidioides posadasii (strain RMSCC 757 / Silveira)</name>
    <name type="common">Valley fever fungus</name>
    <dbReference type="NCBI Taxonomy" id="443226"/>
    <lineage>
        <taxon>Eukaryota</taxon>
        <taxon>Fungi</taxon>
        <taxon>Dikarya</taxon>
        <taxon>Ascomycota</taxon>
        <taxon>Pezizomycotina</taxon>
        <taxon>Eurotiomycetes</taxon>
        <taxon>Eurotiomycetidae</taxon>
        <taxon>Onygenales</taxon>
        <taxon>Onygenaceae</taxon>
        <taxon>Coccidioides</taxon>
    </lineage>
</organism>
<dbReference type="AlphaFoldDB" id="E9D7B1"/>
<keyword evidence="3" id="KW-1185">Reference proteome</keyword>
<gene>
    <name evidence="2" type="ORF">CPSG_05713</name>
</gene>
<protein>
    <submittedName>
        <fullName evidence="2">Uncharacterized protein</fullName>
    </submittedName>
</protein>
<feature type="transmembrane region" description="Helical" evidence="1">
    <location>
        <begin position="17"/>
        <end position="38"/>
    </location>
</feature>
<sequence length="272" mass="31609">MVCEGNKPDAGATGGLYSSRIVALGWLVPQTITTFVLIRYWNPHYITTVFMMVNLLSISVSLYECKNTKLWECDVYMKILNKFSKLQPRSKKVKFVGYYPETNSIIISQDVIFNKKLDQISINSLTEAKYIELLEKYNYIDLLNGWQHKLLAYLVKKKPEIMKKLTDSKLEALELIYLSKKQEILLHATEKEETNEAELSVLIKKKSQIQILSGKWVFNRKLNNMGGIVSFKAYWVIHEFKQQESVHYKKTYIAVVSKPTTRVFFTISIVKN</sequence>
<accession>E9D7B1</accession>
<keyword evidence="1" id="KW-0472">Membrane</keyword>
<evidence type="ECO:0000313" key="2">
    <source>
        <dbReference type="EMBL" id="EFW17270.1"/>
    </source>
</evidence>
<reference evidence="3" key="2">
    <citation type="submission" date="2010-03" db="EMBL/GenBank/DDBJ databases">
        <title>The genome sequence of Coccidioides posadasii strain Silveira.</title>
        <authorList>
            <consortium name="The Broad Institute Genome Sequencing Center for Infectious Disease"/>
            <person name="Neafsey D."/>
            <person name="Orbach M."/>
            <person name="Henn M.R."/>
            <person name="Cole G.T."/>
            <person name="Galgiani J."/>
            <person name="Gardner M.J."/>
            <person name="Kirkland T.N."/>
            <person name="Taylor J.W."/>
            <person name="Young S.K."/>
            <person name="Zeng Q."/>
            <person name="Koehrsen M."/>
            <person name="Alvarado L."/>
            <person name="Berlin A."/>
            <person name="Borenstein D."/>
            <person name="Chapman S.B."/>
            <person name="Chen Z."/>
            <person name="Engels R."/>
            <person name="Freedman E."/>
            <person name="Gellesch M."/>
            <person name="Goldberg J."/>
            <person name="Griggs A."/>
            <person name="Gujja S."/>
            <person name="Heilman E."/>
            <person name="Heiman D."/>
            <person name="Howarth C."/>
            <person name="Jen D."/>
            <person name="Larson L."/>
            <person name="Mehta T."/>
            <person name="Neiman D."/>
            <person name="Park D."/>
            <person name="Pearson M."/>
            <person name="Richards J."/>
            <person name="Roberts A."/>
            <person name="Saif S."/>
            <person name="Shea T."/>
            <person name="Shenoy N."/>
            <person name="Sisk P."/>
            <person name="Stolte C."/>
            <person name="Sykes S."/>
            <person name="Walk T."/>
            <person name="White J."/>
            <person name="Yandava C."/>
            <person name="Haas B."/>
            <person name="Nusbaum C."/>
            <person name="Birren B."/>
        </authorList>
    </citation>
    <scope>NUCLEOTIDE SEQUENCE [LARGE SCALE GENOMIC DNA]</scope>
    <source>
        <strain evidence="3">RMSCC 757 / Silveira</strain>
    </source>
</reference>
<keyword evidence="1" id="KW-1133">Transmembrane helix</keyword>
<evidence type="ECO:0000313" key="3">
    <source>
        <dbReference type="Proteomes" id="UP000002497"/>
    </source>
</evidence>
<dbReference type="HOGENOM" id="CLU_1023107_0_0_1"/>
<proteinExistence type="predicted"/>
<evidence type="ECO:0000256" key="1">
    <source>
        <dbReference type="SAM" id="Phobius"/>
    </source>
</evidence>
<dbReference type="EMBL" id="GL636494">
    <property type="protein sequence ID" value="EFW17270.1"/>
    <property type="molecule type" value="Genomic_DNA"/>
</dbReference>
<name>E9D7B1_COCPS</name>
<keyword evidence="1" id="KW-0812">Transmembrane</keyword>